<sequence length="382" mass="41298">MMGLGMGEPGSELSRHVREVWHHPHPRLDGGAPFLRALRTLVDKRGDISALFPVSEEMVVFLARHRAALDDRVAVVSPSPEVVETFTDKTQSLELARSAGIATDPFAIVHGMDALRTAAAEIGYPLTVRPLAPGLRLLDRKAVILQSAEAFETTFGGWPEGHDRLLVQRFATGPRHNQYFAARNGRLVACVETRILRTNAHDDTGLAVLGETVEHTPALLADTARLVGALDYTGVGVTQFIVSPDGRHHCFLELNPRIGGAHAAPEAAGLRLSRLALALADGADPTEDWRSFAYPAGLTYVWTFGDISGLKRSLADRAIGPVAALGRLCRILADAIRADAHLTWSLRDPLPTVAMFVNGLFRVALPPWGRREAGADRSPADP</sequence>
<dbReference type="PANTHER" id="PTHR45007:SF1">
    <property type="entry name" value="CARBOXYLASE, PUTATIVE (AFU_ORTHOLOGUE AFUA_5G07570)-RELATED"/>
    <property type="match status" value="1"/>
</dbReference>
<evidence type="ECO:0000256" key="1">
    <source>
        <dbReference type="PROSITE-ProRule" id="PRU00409"/>
    </source>
</evidence>
<feature type="domain" description="ATP-grasp" evidence="2">
    <location>
        <begin position="93"/>
        <end position="281"/>
    </location>
</feature>
<dbReference type="InterPro" id="IPR005479">
    <property type="entry name" value="CPAse_ATP-bd"/>
</dbReference>
<keyword evidence="4" id="KW-1185">Reference proteome</keyword>
<dbReference type="KEGG" id="kmn:HW532_03525"/>
<evidence type="ECO:0000313" key="4">
    <source>
        <dbReference type="Proteomes" id="UP000593594"/>
    </source>
</evidence>
<dbReference type="InterPro" id="IPR011761">
    <property type="entry name" value="ATP-grasp"/>
</dbReference>
<evidence type="ECO:0000313" key="3">
    <source>
        <dbReference type="EMBL" id="QPC41867.1"/>
    </source>
</evidence>
<dbReference type="Gene3D" id="3.30.470.20">
    <property type="entry name" value="ATP-grasp fold, B domain"/>
    <property type="match status" value="1"/>
</dbReference>
<dbReference type="AlphaFoldDB" id="A0A7S8C1Y5"/>
<protein>
    <recommendedName>
        <fullName evidence="2">ATP-grasp domain-containing protein</fullName>
    </recommendedName>
</protein>
<evidence type="ECO:0000259" key="2">
    <source>
        <dbReference type="PROSITE" id="PS50975"/>
    </source>
</evidence>
<keyword evidence="1" id="KW-0547">Nucleotide-binding</keyword>
<dbReference type="GO" id="GO:0005524">
    <property type="term" value="F:ATP binding"/>
    <property type="evidence" value="ECO:0007669"/>
    <property type="project" value="UniProtKB-UniRule"/>
</dbReference>
<name>A0A7S8C1Y5_9HYPH</name>
<dbReference type="GO" id="GO:0046872">
    <property type="term" value="F:metal ion binding"/>
    <property type="evidence" value="ECO:0007669"/>
    <property type="project" value="InterPro"/>
</dbReference>
<dbReference type="PANTHER" id="PTHR45007">
    <property type="entry name" value="CARBOXYLASE, PUTATIVE (AFU_ORTHOLOGUE AFUA_5G07570)-RELATED"/>
    <property type="match status" value="1"/>
</dbReference>
<dbReference type="Pfam" id="PF02786">
    <property type="entry name" value="CPSase_L_D2"/>
    <property type="match status" value="1"/>
</dbReference>
<gene>
    <name evidence="3" type="ORF">HW532_03525</name>
</gene>
<dbReference type="EMBL" id="CP058214">
    <property type="protein sequence ID" value="QPC41867.1"/>
    <property type="molecule type" value="Genomic_DNA"/>
</dbReference>
<organism evidence="3 4">
    <name type="scientific">Kaustia mangrovi</name>
    <dbReference type="NCBI Taxonomy" id="2593653"/>
    <lineage>
        <taxon>Bacteria</taxon>
        <taxon>Pseudomonadati</taxon>
        <taxon>Pseudomonadota</taxon>
        <taxon>Alphaproteobacteria</taxon>
        <taxon>Hyphomicrobiales</taxon>
        <taxon>Parvibaculaceae</taxon>
        <taxon>Kaustia</taxon>
    </lineage>
</organism>
<proteinExistence type="predicted"/>
<dbReference type="PROSITE" id="PS50975">
    <property type="entry name" value="ATP_GRASP"/>
    <property type="match status" value="1"/>
</dbReference>
<dbReference type="Proteomes" id="UP000593594">
    <property type="component" value="Chromosome"/>
</dbReference>
<dbReference type="SUPFAM" id="SSF56059">
    <property type="entry name" value="Glutathione synthetase ATP-binding domain-like"/>
    <property type="match status" value="1"/>
</dbReference>
<reference evidence="3 4" key="1">
    <citation type="submission" date="2020-06" db="EMBL/GenBank/DDBJ databases">
        <title>Genome sequence of 2 isolates from Red Sea Mangroves.</title>
        <authorList>
            <person name="Sefrji F."/>
            <person name="Michoud G."/>
            <person name="Merlino G."/>
            <person name="Daffonchio D."/>
        </authorList>
    </citation>
    <scope>NUCLEOTIDE SEQUENCE [LARGE SCALE GENOMIC DNA]</scope>
    <source>
        <strain evidence="3 4">R1DC25</strain>
    </source>
</reference>
<keyword evidence="1" id="KW-0067">ATP-binding</keyword>
<accession>A0A7S8C1Y5</accession>